<keyword evidence="3" id="KW-0804">Transcription</keyword>
<dbReference type="InterPro" id="IPR018062">
    <property type="entry name" value="HTH_AraC-typ_CS"/>
</dbReference>
<gene>
    <name evidence="5" type="ORF">J2W39_003613</name>
</gene>
<dbReference type="GO" id="GO:0043565">
    <property type="term" value="F:sequence-specific DNA binding"/>
    <property type="evidence" value="ECO:0007669"/>
    <property type="project" value="InterPro"/>
</dbReference>
<sequence length="327" mass="35536">MEDGVPSGSTSCGGVAIESLPHMLNPLRSDCQLGQRLASQYGIDAVQSLVSRSRRGCELGVARMRYELPHLFVLAPLPLENAFLLSVEINPGGSRRIVRDGKSRQLGLQQEGAFHIADLSQHASAYVSSPFHSMFFHLPRATIDAFTEEMEMPRVDRLDCAAGTLDPVVAHLGRAMLPVLMHPQDASRLFVEHLALALKAHVVHVYGGAAGPAPVHTRGLAPWQERRAKDFLVAHLAGDVSLGDAARECALSRSHFSKAFKQTTGQTPHAWLVAQRVQAARRLLGQPHLPIAEIATACGFSDQSHLTRVFTAHTGTSPARWRRLNAG</sequence>
<accession>A0AAW8EHT9</accession>
<dbReference type="RefSeq" id="WP_230537980.1">
    <property type="nucleotide sequence ID" value="NZ_CAIGKF010000001.1"/>
</dbReference>
<protein>
    <submittedName>
        <fullName evidence="5">AraC-like DNA-binding protein</fullName>
    </submittedName>
</protein>
<evidence type="ECO:0000256" key="2">
    <source>
        <dbReference type="ARBA" id="ARBA00023125"/>
    </source>
</evidence>
<dbReference type="InterPro" id="IPR050204">
    <property type="entry name" value="AraC_XylS_family_regulators"/>
</dbReference>
<dbReference type="PANTHER" id="PTHR46796:SF14">
    <property type="entry name" value="TRANSCRIPTIONAL REGULATORY PROTEIN"/>
    <property type="match status" value="1"/>
</dbReference>
<dbReference type="InterPro" id="IPR018060">
    <property type="entry name" value="HTH_AraC"/>
</dbReference>
<dbReference type="PROSITE" id="PS00041">
    <property type="entry name" value="HTH_ARAC_FAMILY_1"/>
    <property type="match status" value="1"/>
</dbReference>
<dbReference type="PANTHER" id="PTHR46796">
    <property type="entry name" value="HTH-TYPE TRANSCRIPTIONAL ACTIVATOR RHAS-RELATED"/>
    <property type="match status" value="1"/>
</dbReference>
<name>A0AAW8EHT9_VARPD</name>
<dbReference type="Proteomes" id="UP001224845">
    <property type="component" value="Unassembled WGS sequence"/>
</dbReference>
<evidence type="ECO:0000256" key="3">
    <source>
        <dbReference type="ARBA" id="ARBA00023163"/>
    </source>
</evidence>
<dbReference type="GO" id="GO:0003700">
    <property type="term" value="F:DNA-binding transcription factor activity"/>
    <property type="evidence" value="ECO:0007669"/>
    <property type="project" value="InterPro"/>
</dbReference>
<dbReference type="PROSITE" id="PS01124">
    <property type="entry name" value="HTH_ARAC_FAMILY_2"/>
    <property type="match status" value="1"/>
</dbReference>
<evidence type="ECO:0000256" key="1">
    <source>
        <dbReference type="ARBA" id="ARBA00023015"/>
    </source>
</evidence>
<dbReference type="SMART" id="SM00342">
    <property type="entry name" value="HTH_ARAC"/>
    <property type="match status" value="1"/>
</dbReference>
<dbReference type="InterPro" id="IPR009057">
    <property type="entry name" value="Homeodomain-like_sf"/>
</dbReference>
<dbReference type="EMBL" id="JAUSRV010000008">
    <property type="protein sequence ID" value="MDP9972371.1"/>
    <property type="molecule type" value="Genomic_DNA"/>
</dbReference>
<evidence type="ECO:0000259" key="4">
    <source>
        <dbReference type="PROSITE" id="PS01124"/>
    </source>
</evidence>
<keyword evidence="2 5" id="KW-0238">DNA-binding</keyword>
<dbReference type="AlphaFoldDB" id="A0AAW8EHT9"/>
<dbReference type="GeneID" id="99716968"/>
<dbReference type="SUPFAM" id="SSF46689">
    <property type="entry name" value="Homeodomain-like"/>
    <property type="match status" value="2"/>
</dbReference>
<evidence type="ECO:0000313" key="5">
    <source>
        <dbReference type="EMBL" id="MDP9972371.1"/>
    </source>
</evidence>
<dbReference type="Pfam" id="PF12833">
    <property type="entry name" value="HTH_18"/>
    <property type="match status" value="1"/>
</dbReference>
<reference evidence="5" key="1">
    <citation type="submission" date="2023-07" db="EMBL/GenBank/DDBJ databases">
        <title>Sorghum-associated microbial communities from plants grown in Nebraska, USA.</title>
        <authorList>
            <person name="Schachtman D."/>
        </authorList>
    </citation>
    <scope>NUCLEOTIDE SEQUENCE</scope>
    <source>
        <strain evidence="5">DS3315</strain>
    </source>
</reference>
<keyword evidence="1" id="KW-0805">Transcription regulation</keyword>
<dbReference type="Gene3D" id="1.10.10.60">
    <property type="entry name" value="Homeodomain-like"/>
    <property type="match status" value="2"/>
</dbReference>
<feature type="domain" description="HTH araC/xylS-type" evidence="4">
    <location>
        <begin position="226"/>
        <end position="324"/>
    </location>
</feature>
<evidence type="ECO:0000313" key="6">
    <source>
        <dbReference type="Proteomes" id="UP001224845"/>
    </source>
</evidence>
<comment type="caution">
    <text evidence="5">The sequence shown here is derived from an EMBL/GenBank/DDBJ whole genome shotgun (WGS) entry which is preliminary data.</text>
</comment>
<proteinExistence type="predicted"/>
<organism evidence="5 6">
    <name type="scientific">Variovorax paradoxus</name>
    <dbReference type="NCBI Taxonomy" id="34073"/>
    <lineage>
        <taxon>Bacteria</taxon>
        <taxon>Pseudomonadati</taxon>
        <taxon>Pseudomonadota</taxon>
        <taxon>Betaproteobacteria</taxon>
        <taxon>Burkholderiales</taxon>
        <taxon>Comamonadaceae</taxon>
        <taxon>Variovorax</taxon>
    </lineage>
</organism>